<organism evidence="2 3">
    <name type="scientific">Mariprofundus aestuarium</name>
    <dbReference type="NCBI Taxonomy" id="1921086"/>
    <lineage>
        <taxon>Bacteria</taxon>
        <taxon>Pseudomonadati</taxon>
        <taxon>Pseudomonadota</taxon>
        <taxon>Candidatius Mariprofundia</taxon>
        <taxon>Mariprofundales</taxon>
        <taxon>Mariprofundaceae</taxon>
        <taxon>Mariprofundus</taxon>
    </lineage>
</organism>
<evidence type="ECO:0000313" key="3">
    <source>
        <dbReference type="Proteomes" id="UP000231701"/>
    </source>
</evidence>
<keyword evidence="3" id="KW-1185">Reference proteome</keyword>
<dbReference type="KEGG" id="maes:Ga0123461_0758"/>
<evidence type="ECO:0000259" key="1">
    <source>
        <dbReference type="Pfam" id="PF09851"/>
    </source>
</evidence>
<dbReference type="EMBL" id="CP018799">
    <property type="protein sequence ID" value="ATX79182.1"/>
    <property type="molecule type" value="Genomic_DNA"/>
</dbReference>
<sequence length="164" mass="18720">MKISKMALTALTGTIIFIGQTPIVSAETIAEVLISYTDGSDRRQVIENYAKSASDSRVNKNLKNPDRCLILMTSKQFNSINATHPKTLAKYLEMYVPDFLDRSACTVGKFYKPSRSKVNSQRNEFSDLEDRLKKLVSLKERGLITEKEYQEKKKHLVKEVVDRI</sequence>
<evidence type="ECO:0000313" key="2">
    <source>
        <dbReference type="EMBL" id="ATX79182.1"/>
    </source>
</evidence>
<protein>
    <submittedName>
        <fullName evidence="2">Short C-terminal domain-containing protein</fullName>
    </submittedName>
</protein>
<dbReference type="AlphaFoldDB" id="A0A2K8KWX0"/>
<dbReference type="Proteomes" id="UP000231701">
    <property type="component" value="Chromosome"/>
</dbReference>
<dbReference type="RefSeq" id="WP_100277106.1">
    <property type="nucleotide sequence ID" value="NZ_CP018799.1"/>
</dbReference>
<dbReference type="Pfam" id="PF09851">
    <property type="entry name" value="SHOCT"/>
    <property type="match status" value="1"/>
</dbReference>
<reference evidence="2 3" key="1">
    <citation type="submission" date="2016-12" db="EMBL/GenBank/DDBJ databases">
        <title>Isolation and genomic insights into novel planktonic Zetaproteobacteria from stratified waters of the Chesapeake Bay.</title>
        <authorList>
            <person name="McAllister S.M."/>
            <person name="Kato S."/>
            <person name="Chan C.S."/>
            <person name="Chiu B.K."/>
            <person name="Field E.K."/>
        </authorList>
    </citation>
    <scope>NUCLEOTIDE SEQUENCE [LARGE SCALE GENOMIC DNA]</scope>
    <source>
        <strain evidence="2 3">CP-5</strain>
    </source>
</reference>
<proteinExistence type="predicted"/>
<name>A0A2K8KWX0_MARES</name>
<dbReference type="InterPro" id="IPR018649">
    <property type="entry name" value="SHOCT"/>
</dbReference>
<gene>
    <name evidence="2" type="ORF">Ga0123461_0758</name>
</gene>
<accession>A0A2K8KWX0</accession>
<feature type="domain" description="SHOCT" evidence="1">
    <location>
        <begin position="130"/>
        <end position="156"/>
    </location>
</feature>